<reference evidence="2" key="1">
    <citation type="submission" date="2013-12" db="EMBL/GenBank/DDBJ databases">
        <authorList>
            <person name="Omoto C.K."/>
            <person name="Sibley D."/>
            <person name="Venepally P."/>
            <person name="Hadjithomas M."/>
            <person name="Karamycheva S."/>
            <person name="Brunk B."/>
            <person name="Roos D."/>
            <person name="Caler E."/>
            <person name="Lorenzi H."/>
        </authorList>
    </citation>
    <scope>NUCLEOTIDE SEQUENCE</scope>
</reference>
<name>A0A023B8L0_GRENI</name>
<proteinExistence type="predicted"/>
<dbReference type="GeneID" id="22912195"/>
<organism evidence="2 3">
    <name type="scientific">Gregarina niphandrodes</name>
    <name type="common">Septate eugregarine</name>
    <dbReference type="NCBI Taxonomy" id="110365"/>
    <lineage>
        <taxon>Eukaryota</taxon>
        <taxon>Sar</taxon>
        <taxon>Alveolata</taxon>
        <taxon>Apicomplexa</taxon>
        <taxon>Conoidasida</taxon>
        <taxon>Gregarinasina</taxon>
        <taxon>Eugregarinorida</taxon>
        <taxon>Gregarinidae</taxon>
        <taxon>Gregarina</taxon>
    </lineage>
</organism>
<dbReference type="InterPro" id="IPR036873">
    <property type="entry name" value="Rhodanese-like_dom_sf"/>
</dbReference>
<dbReference type="SUPFAM" id="SSF52821">
    <property type="entry name" value="Rhodanese/Cell cycle control phosphatase"/>
    <property type="match status" value="1"/>
</dbReference>
<protein>
    <recommendedName>
        <fullName evidence="1">Rhodanese domain-containing protein</fullName>
    </recommendedName>
</protein>
<evidence type="ECO:0000313" key="3">
    <source>
        <dbReference type="Proteomes" id="UP000019763"/>
    </source>
</evidence>
<keyword evidence="3" id="KW-1185">Reference proteome</keyword>
<evidence type="ECO:0000259" key="1">
    <source>
        <dbReference type="PROSITE" id="PS50206"/>
    </source>
</evidence>
<feature type="domain" description="Rhodanese" evidence="1">
    <location>
        <begin position="118"/>
        <end position="137"/>
    </location>
</feature>
<sequence length="290" mass="32487">MGARISKEPVEPPANWPPDAVQPYEDPFPVYIVSQSRFYSLVQQASLWGDYFVLHDQRPEDTFRKKHIATAKAKWDASQGLDWAWDVTVLIYSSSHKDPAIQELVDALVSAEYPPAAVYILEGGMSAFLKRYKALSSGSALSDSLPGPVELIPPTPTHVGTYAIHRVHFMRSKNFTSRLNIGTIINISARRLFVKTPGISLENTSFSSSPAPDDFVVVIYCKYANEKLAKKGKKNILIIDEPGCDYATILAGWHLIKYRDIPPDTAIESITMRNGFLDTWYTDVLTEWCS</sequence>
<dbReference type="VEuPathDB" id="CryptoDB:GNI_059850"/>
<accession>A0A023B8L0</accession>
<dbReference type="EMBL" id="AFNH02000454">
    <property type="protein sequence ID" value="EZG69112.1"/>
    <property type="molecule type" value="Genomic_DNA"/>
</dbReference>
<gene>
    <name evidence="2" type="ORF">GNI_059850</name>
</gene>
<dbReference type="Proteomes" id="UP000019763">
    <property type="component" value="Unassembled WGS sequence"/>
</dbReference>
<dbReference type="InterPro" id="IPR001763">
    <property type="entry name" value="Rhodanese-like_dom"/>
</dbReference>
<dbReference type="PROSITE" id="PS50206">
    <property type="entry name" value="RHODANESE_3"/>
    <property type="match status" value="1"/>
</dbReference>
<comment type="caution">
    <text evidence="2">The sequence shown here is derived from an EMBL/GenBank/DDBJ whole genome shotgun (WGS) entry which is preliminary data.</text>
</comment>
<dbReference type="AlphaFoldDB" id="A0A023B8L0"/>
<dbReference type="RefSeq" id="XP_011134492.1">
    <property type="nucleotide sequence ID" value="XM_011136190.1"/>
</dbReference>
<evidence type="ECO:0000313" key="2">
    <source>
        <dbReference type="EMBL" id="EZG69112.1"/>
    </source>
</evidence>